<sequence>MGYRYSSAFIKKWEGRLVGILCGGVAAAFVLAGGGLMVAEALELEEFGSTASWIVAGVMVLGLAIGVLSVVGVIVAGAVLGGLSLHRRGWIPGLLLALWLFGGFALYPVMEVGWAFALHLLGFAPMIAAFFWMGSKAKVPMYLASGTPGSPRLYLSEGEGDFSGTGKEMDRDRGDTSI</sequence>
<reference evidence="4" key="1">
    <citation type="submission" date="2019-04" db="EMBL/GenBank/DDBJ databases">
        <title>Nocardioides xinjiangensis sp. nov.</title>
        <authorList>
            <person name="Liu S."/>
        </authorList>
    </citation>
    <scope>NUCLEOTIDE SEQUENCE [LARGE SCALE GENOMIC DNA]</scope>
    <source>
        <strain evidence="4">18</strain>
    </source>
</reference>
<evidence type="ECO:0000256" key="1">
    <source>
        <dbReference type="SAM" id="MobiDB-lite"/>
    </source>
</evidence>
<feature type="transmembrane region" description="Helical" evidence="2">
    <location>
        <begin position="113"/>
        <end position="133"/>
    </location>
</feature>
<feature type="region of interest" description="Disordered" evidence="1">
    <location>
        <begin position="157"/>
        <end position="178"/>
    </location>
</feature>
<feature type="transmembrane region" description="Helical" evidence="2">
    <location>
        <begin position="20"/>
        <end position="39"/>
    </location>
</feature>
<keyword evidence="2" id="KW-0472">Membrane</keyword>
<reference evidence="3 4" key="2">
    <citation type="submission" date="2019-05" db="EMBL/GenBank/DDBJ databases">
        <title>Glycomyces buryatensis sp. nov.</title>
        <authorList>
            <person name="Nikitina E."/>
        </authorList>
    </citation>
    <scope>NUCLEOTIDE SEQUENCE [LARGE SCALE GENOMIC DNA]</scope>
    <source>
        <strain evidence="3 4">18</strain>
    </source>
</reference>
<evidence type="ECO:0000313" key="4">
    <source>
        <dbReference type="Proteomes" id="UP000308760"/>
    </source>
</evidence>
<keyword evidence="4" id="KW-1185">Reference proteome</keyword>
<dbReference type="RefSeq" id="WP_136535086.1">
    <property type="nucleotide sequence ID" value="NZ_STGY01000054.1"/>
</dbReference>
<feature type="transmembrane region" description="Helical" evidence="2">
    <location>
        <begin position="51"/>
        <end position="83"/>
    </location>
</feature>
<keyword evidence="2" id="KW-0812">Transmembrane</keyword>
<feature type="compositionally biased region" description="Basic and acidic residues" evidence="1">
    <location>
        <begin position="167"/>
        <end position="178"/>
    </location>
</feature>
<accession>A0A4S8Q9I2</accession>
<dbReference type="AlphaFoldDB" id="A0A4S8Q9I2"/>
<name>A0A4S8Q9I2_9ACTN</name>
<gene>
    <name evidence="3" type="ORF">FAB82_13635</name>
</gene>
<comment type="caution">
    <text evidence="3">The sequence shown here is derived from an EMBL/GenBank/DDBJ whole genome shotgun (WGS) entry which is preliminary data.</text>
</comment>
<dbReference type="Proteomes" id="UP000308760">
    <property type="component" value="Unassembled WGS sequence"/>
</dbReference>
<evidence type="ECO:0000256" key="2">
    <source>
        <dbReference type="SAM" id="Phobius"/>
    </source>
</evidence>
<keyword evidence="2" id="KW-1133">Transmembrane helix</keyword>
<dbReference type="EMBL" id="STGY01000054">
    <property type="protein sequence ID" value="THV40890.1"/>
    <property type="molecule type" value="Genomic_DNA"/>
</dbReference>
<proteinExistence type="predicted"/>
<evidence type="ECO:0000313" key="3">
    <source>
        <dbReference type="EMBL" id="THV40890.1"/>
    </source>
</evidence>
<protein>
    <submittedName>
        <fullName evidence="3">Uncharacterized protein</fullName>
    </submittedName>
</protein>
<feature type="transmembrane region" description="Helical" evidence="2">
    <location>
        <begin position="90"/>
        <end position="107"/>
    </location>
</feature>
<organism evidence="3 4">
    <name type="scientific">Glycomyces buryatensis</name>
    <dbReference type="NCBI Taxonomy" id="2570927"/>
    <lineage>
        <taxon>Bacteria</taxon>
        <taxon>Bacillati</taxon>
        <taxon>Actinomycetota</taxon>
        <taxon>Actinomycetes</taxon>
        <taxon>Glycomycetales</taxon>
        <taxon>Glycomycetaceae</taxon>
        <taxon>Glycomyces</taxon>
    </lineage>
</organism>